<dbReference type="InterPro" id="IPR013222">
    <property type="entry name" value="Glyco_hyd_98_carb-bd"/>
</dbReference>
<dbReference type="InterPro" id="IPR038637">
    <property type="entry name" value="NPCBM_sf"/>
</dbReference>
<evidence type="ECO:0000256" key="1">
    <source>
        <dbReference type="SAM" id="MobiDB-lite"/>
    </source>
</evidence>
<dbReference type="PANTHER" id="PTHR15730:SF5">
    <property type="entry name" value="SI:CH211-210B2.2-RELATED"/>
    <property type="match status" value="1"/>
</dbReference>
<dbReference type="Proteomes" id="UP001250538">
    <property type="component" value="Unassembled WGS sequence"/>
</dbReference>
<feature type="domain" description="F5/8 type C" evidence="3">
    <location>
        <begin position="512"/>
        <end position="661"/>
    </location>
</feature>
<dbReference type="EMBL" id="JAVYAA010000003">
    <property type="protein sequence ID" value="MDT8977859.1"/>
    <property type="molecule type" value="Genomic_DNA"/>
</dbReference>
<dbReference type="InterPro" id="IPR051244">
    <property type="entry name" value="TCAF"/>
</dbReference>
<keyword evidence="6" id="KW-1185">Reference proteome</keyword>
<proteinExistence type="predicted"/>
<feature type="domain" description="Peptidase M60" evidence="4">
    <location>
        <begin position="142"/>
        <end position="431"/>
    </location>
</feature>
<dbReference type="Pfam" id="PF17291">
    <property type="entry name" value="M60-like_N"/>
    <property type="match status" value="1"/>
</dbReference>
<sequence>MRKLKKSLQVLSLTVVTAVVVAGTPSWALAQTSEPVTTPSEPVTTPTEPVITPTEPVITPTEPVITPTEPIITPTEPVITPTEPVITPTEPVITPTEPVIKPSEEAITELNNLLVQRNFEVKALGDIWAEGDRERRFINARKIYQPTGLYAKPNEQIKIEVSGDKPITAVIGIHRHDKEWALFYPLQPGINTITSPNGGLLSFDNSNNEGSINVNVVSGGSPVPFFVLGKNTNADWQAMMNAYPNAPSVVLQSERALFVFYYATARDHILNQDPTTLLQTYDKFITAQDQISGLSSSDSDPRHRLDRHLIGFIESENTIPGAYAYANWDGAIMPKDTGASADALDLTRTGWGQYHEAGHLRQQAPWNWDGMTEVNVNIYSIAAKKALKPTEPARSQGEYLAAFTFVDQPTKNFADSNSKLEMLWQLNLAFGDNFYPQLHRLYREMEKTDLPTTDDQKKQAFILNTSKVAHYDLTPFFDKWGLPATNDTKNKINALGLPLLTAPIWFGSDYNIIKPTDGMDKVKGIGGIIAATANSEETSQGNAAVYTFDGDTKTIWHSAWNNPNQFPYHITAKYVNPTTFTKLTYLPRQSEENGIITKYRILTSLDGVSFNEVATGTWAKDKTEKTATFTPTLAKYVRLEVPQGGGTNGFASASEIKLFEAPQPVTTYLSDINWFSATAGWGTVQKDRSVDGNTLKLNDKTYTKGLGTHANSEIVYKLNGQYTSFAALVGVDSEVGTVGTVEFKVVVDNQVVFTSGVMNKNTAAKEVNVNLSGKNELKLIVTDGGDGINSDHADWVNARLIK</sequence>
<dbReference type="SMART" id="SM00776">
    <property type="entry name" value="NPCBM"/>
    <property type="match status" value="1"/>
</dbReference>
<dbReference type="InterPro" id="IPR031161">
    <property type="entry name" value="Peptidase_M60_dom"/>
</dbReference>
<dbReference type="PANTHER" id="PTHR15730">
    <property type="entry name" value="EXPERIMENTAL AUTOIMMUNE PROSTATITIS ANTIGEN 2-RELATED"/>
    <property type="match status" value="1"/>
</dbReference>
<dbReference type="Gene3D" id="2.60.120.1060">
    <property type="entry name" value="NPCBM/NEW2 domain"/>
    <property type="match status" value="1"/>
</dbReference>
<dbReference type="InterPro" id="IPR042279">
    <property type="entry name" value="Pep_M60_3"/>
</dbReference>
<accession>A0AAJ2K0E3</accession>
<evidence type="ECO:0000313" key="5">
    <source>
        <dbReference type="EMBL" id="MDT8977859.1"/>
    </source>
</evidence>
<evidence type="ECO:0000259" key="4">
    <source>
        <dbReference type="PROSITE" id="PS51723"/>
    </source>
</evidence>
<name>A0AAJ2K0E3_9BACL</name>
<dbReference type="InterPro" id="IPR000421">
    <property type="entry name" value="FA58C"/>
</dbReference>
<dbReference type="PROSITE" id="PS50022">
    <property type="entry name" value="FA58C_3"/>
    <property type="match status" value="1"/>
</dbReference>
<dbReference type="Pfam" id="PF00754">
    <property type="entry name" value="F5_F8_type_C"/>
    <property type="match status" value="1"/>
</dbReference>
<dbReference type="AlphaFoldDB" id="A0AAJ2K0E3"/>
<feature type="region of interest" description="Disordered" evidence="1">
    <location>
        <begin position="32"/>
        <end position="92"/>
    </location>
</feature>
<dbReference type="Pfam" id="PF13402">
    <property type="entry name" value="Peptidase_M60"/>
    <property type="match status" value="1"/>
</dbReference>
<dbReference type="SUPFAM" id="SSF49785">
    <property type="entry name" value="Galactose-binding domain-like"/>
    <property type="match status" value="2"/>
</dbReference>
<dbReference type="RefSeq" id="WP_315746087.1">
    <property type="nucleotide sequence ID" value="NZ_JAVYAA010000003.1"/>
</dbReference>
<dbReference type="SMART" id="SM01276">
    <property type="entry name" value="M60-like"/>
    <property type="match status" value="1"/>
</dbReference>
<dbReference type="Pfam" id="PF08305">
    <property type="entry name" value="NPCBM"/>
    <property type="match status" value="1"/>
</dbReference>
<dbReference type="InterPro" id="IPR008979">
    <property type="entry name" value="Galactose-bd-like_sf"/>
</dbReference>
<evidence type="ECO:0000259" key="3">
    <source>
        <dbReference type="PROSITE" id="PS50022"/>
    </source>
</evidence>
<organism evidence="5 6">
    <name type="scientific">Paenibacillus suaedae</name>
    <dbReference type="NCBI Taxonomy" id="3077233"/>
    <lineage>
        <taxon>Bacteria</taxon>
        <taxon>Bacillati</taxon>
        <taxon>Bacillota</taxon>
        <taxon>Bacilli</taxon>
        <taxon>Bacillales</taxon>
        <taxon>Paenibacillaceae</taxon>
        <taxon>Paenibacillus</taxon>
    </lineage>
</organism>
<dbReference type="Gene3D" id="2.60.120.1250">
    <property type="entry name" value="Peptidase M60, enhancin-like domain 1"/>
    <property type="match status" value="1"/>
</dbReference>
<reference evidence="6" key="1">
    <citation type="submission" date="2023-09" db="EMBL/GenBank/DDBJ databases">
        <title>Paenibacillus sp. chi10 Genome sequencing and assembly.</title>
        <authorList>
            <person name="Kim I."/>
        </authorList>
    </citation>
    <scope>NUCLEOTIDE SEQUENCE [LARGE SCALE GENOMIC DNA]</scope>
    <source>
        <strain evidence="6">chi10</strain>
    </source>
</reference>
<dbReference type="Gene3D" id="3.40.390.80">
    <property type="entry name" value="Peptidase M60, enhancin-like domain 2"/>
    <property type="match status" value="1"/>
</dbReference>
<comment type="caution">
    <text evidence="5">The sequence shown here is derived from an EMBL/GenBank/DDBJ whole genome shotgun (WGS) entry which is preliminary data.</text>
</comment>
<dbReference type="PROSITE" id="PS51723">
    <property type="entry name" value="PEPTIDASE_M60"/>
    <property type="match status" value="1"/>
</dbReference>
<gene>
    <name evidence="5" type="ORF">RQP50_16610</name>
</gene>
<evidence type="ECO:0000313" key="6">
    <source>
        <dbReference type="Proteomes" id="UP001250538"/>
    </source>
</evidence>
<dbReference type="Gene3D" id="1.10.390.30">
    <property type="entry name" value="Peptidase M60, enhancin-like domain 3"/>
    <property type="match status" value="1"/>
</dbReference>
<dbReference type="Gene3D" id="2.60.120.260">
    <property type="entry name" value="Galactose-binding domain-like"/>
    <property type="match status" value="1"/>
</dbReference>
<keyword evidence="2" id="KW-0732">Signal</keyword>
<feature type="signal peptide" evidence="2">
    <location>
        <begin position="1"/>
        <end position="30"/>
    </location>
</feature>
<feature type="chain" id="PRO_5042608865" evidence="2">
    <location>
        <begin position="31"/>
        <end position="802"/>
    </location>
</feature>
<evidence type="ECO:0000256" key="2">
    <source>
        <dbReference type="SAM" id="SignalP"/>
    </source>
</evidence>
<dbReference type="InterPro" id="IPR035423">
    <property type="entry name" value="M60-like_N"/>
</dbReference>
<protein>
    <submittedName>
        <fullName evidence="5">M60 family metallopeptidase</fullName>
    </submittedName>
</protein>